<dbReference type="AlphaFoldDB" id="A0A2S4K0S4"/>
<organism evidence="2 3">
    <name type="scientific">Alkalispirochaeta sphaeroplastigenens</name>
    <dbReference type="NCBI Taxonomy" id="1187066"/>
    <lineage>
        <taxon>Bacteria</taxon>
        <taxon>Pseudomonadati</taxon>
        <taxon>Spirochaetota</taxon>
        <taxon>Spirochaetia</taxon>
        <taxon>Spirochaetales</taxon>
        <taxon>Spirochaetaceae</taxon>
        <taxon>Alkalispirochaeta</taxon>
    </lineage>
</organism>
<accession>A0A2S4K0S4</accession>
<dbReference type="EMBL" id="LPWH01000003">
    <property type="protein sequence ID" value="POR05365.1"/>
    <property type="molecule type" value="Genomic_DNA"/>
</dbReference>
<gene>
    <name evidence="2" type="ORF">AU468_01410</name>
</gene>
<evidence type="ECO:0000313" key="2">
    <source>
        <dbReference type="EMBL" id="POR05365.1"/>
    </source>
</evidence>
<keyword evidence="3" id="KW-1185">Reference proteome</keyword>
<name>A0A2S4K0S4_9SPIO</name>
<proteinExistence type="predicted"/>
<comment type="caution">
    <text evidence="2">The sequence shown here is derived from an EMBL/GenBank/DDBJ whole genome shotgun (WGS) entry which is preliminary data.</text>
</comment>
<dbReference type="Pfam" id="PF05258">
    <property type="entry name" value="DciA"/>
    <property type="match status" value="1"/>
</dbReference>
<evidence type="ECO:0000256" key="1">
    <source>
        <dbReference type="SAM" id="MobiDB-lite"/>
    </source>
</evidence>
<evidence type="ECO:0008006" key="4">
    <source>
        <dbReference type="Google" id="ProtNLM"/>
    </source>
</evidence>
<dbReference type="Proteomes" id="UP000237350">
    <property type="component" value="Unassembled WGS sequence"/>
</dbReference>
<dbReference type="InterPro" id="IPR007922">
    <property type="entry name" value="DciA-like"/>
</dbReference>
<protein>
    <recommendedName>
        <fullName evidence="4">DUF721 domain-containing protein</fullName>
    </recommendedName>
</protein>
<sequence length="163" mass="18101">MEGFNESSARELVLRLVNSLGAKDEKGIVPFVAAWPRIAGTDFAAHSRVLDVRNGSVRIGVDHPGWLQRMHMEQRKIVASIQRKFPDLGVKTLHFTIVSSLEGEVTDFSPPKESGQRSSPEEIRPEETGATNQEGLGSAQDDHDFMSHLRGLEEALRKRGDSR</sequence>
<feature type="region of interest" description="Disordered" evidence="1">
    <location>
        <begin position="104"/>
        <end position="144"/>
    </location>
</feature>
<evidence type="ECO:0000313" key="3">
    <source>
        <dbReference type="Proteomes" id="UP000237350"/>
    </source>
</evidence>
<reference evidence="3" key="1">
    <citation type="submission" date="2015-12" db="EMBL/GenBank/DDBJ databases">
        <authorList>
            <person name="Lodha T.D."/>
            <person name="Chintalapati S."/>
            <person name="Chintalapati V.R."/>
            <person name="Sravanthi T."/>
        </authorList>
    </citation>
    <scope>NUCLEOTIDE SEQUENCE [LARGE SCALE GENOMIC DNA]</scope>
    <source>
        <strain evidence="3">JC133</strain>
    </source>
</reference>
<dbReference type="RefSeq" id="WP_181015291.1">
    <property type="nucleotide sequence ID" value="NZ_LPWH01000003.1"/>
</dbReference>